<accession>A0A5B0NT53</accession>
<dbReference type="Proteomes" id="UP000325313">
    <property type="component" value="Unassembled WGS sequence"/>
</dbReference>
<comment type="caution">
    <text evidence="1">The sequence shown here is derived from an EMBL/GenBank/DDBJ whole genome shotgun (WGS) entry which is preliminary data.</text>
</comment>
<dbReference type="AlphaFoldDB" id="A0A5B0NT53"/>
<name>A0A5B0NT53_PUCGR</name>
<evidence type="ECO:0000313" key="2">
    <source>
        <dbReference type="Proteomes" id="UP000325313"/>
    </source>
</evidence>
<reference evidence="1 2" key="1">
    <citation type="submission" date="2019-05" db="EMBL/GenBank/DDBJ databases">
        <title>Emergence of the Ug99 lineage of the wheat stem rust pathogen through somatic hybridization.</title>
        <authorList>
            <person name="Li F."/>
            <person name="Upadhyaya N.M."/>
            <person name="Sperschneider J."/>
            <person name="Matny O."/>
            <person name="Nguyen-Phuc H."/>
            <person name="Mago R."/>
            <person name="Raley C."/>
            <person name="Miller M.E."/>
            <person name="Silverstein K.A.T."/>
            <person name="Henningsen E."/>
            <person name="Hirsch C.D."/>
            <person name="Visser B."/>
            <person name="Pretorius Z.A."/>
            <person name="Steffenson B.J."/>
            <person name="Schwessinger B."/>
            <person name="Dodds P.N."/>
            <person name="Figueroa M."/>
        </authorList>
    </citation>
    <scope>NUCLEOTIDE SEQUENCE [LARGE SCALE GENOMIC DNA]</scope>
    <source>
        <strain evidence="1 2">Ug99</strain>
    </source>
</reference>
<evidence type="ECO:0000313" key="1">
    <source>
        <dbReference type="EMBL" id="KAA1091872.1"/>
    </source>
</evidence>
<protein>
    <submittedName>
        <fullName evidence="1">Uncharacterized protein</fullName>
    </submittedName>
</protein>
<organism evidence="1 2">
    <name type="scientific">Puccinia graminis f. sp. tritici</name>
    <dbReference type="NCBI Taxonomy" id="56615"/>
    <lineage>
        <taxon>Eukaryota</taxon>
        <taxon>Fungi</taxon>
        <taxon>Dikarya</taxon>
        <taxon>Basidiomycota</taxon>
        <taxon>Pucciniomycotina</taxon>
        <taxon>Pucciniomycetes</taxon>
        <taxon>Pucciniales</taxon>
        <taxon>Pucciniaceae</taxon>
        <taxon>Puccinia</taxon>
    </lineage>
</organism>
<gene>
    <name evidence="1" type="ORF">PGTUg99_012979</name>
</gene>
<proteinExistence type="predicted"/>
<dbReference type="EMBL" id="VDEP01000381">
    <property type="protein sequence ID" value="KAA1091872.1"/>
    <property type="molecule type" value="Genomic_DNA"/>
</dbReference>
<sequence>MPLWTSGQGYPLAHHLWPAFQGCCGWVGKNCGPSAAGANHLSGHLWDPRAKVVSDHVKLQA</sequence>